<dbReference type="InterPro" id="IPR033932">
    <property type="entry name" value="YtcJ-like"/>
</dbReference>
<name>F2DYX4_HORVV</name>
<dbReference type="PANTHER" id="PTHR22642">
    <property type="entry name" value="IMIDAZOLONEPROPIONASE"/>
    <property type="match status" value="1"/>
</dbReference>
<feature type="domain" description="Amidohydrolase 3" evidence="1">
    <location>
        <begin position="113"/>
        <end position="603"/>
    </location>
</feature>
<dbReference type="STRING" id="112509.F2DYX4"/>
<dbReference type="Gene3D" id="3.20.20.140">
    <property type="entry name" value="Metal-dependent hydrolases"/>
    <property type="match status" value="1"/>
</dbReference>
<evidence type="ECO:0000313" key="3">
    <source>
        <dbReference type="EnsemblPlants" id="HORVU.MOREX.r3.3HG0321570.1"/>
    </source>
</evidence>
<dbReference type="Gramene" id="HORVU.MOREX.r3.3HG0321570.1">
    <property type="protein sequence ID" value="HORVU.MOREX.r3.3HG0321570.1"/>
    <property type="gene ID" value="HORVU.MOREX.r3.3HG0321570"/>
</dbReference>
<dbReference type="SUPFAM" id="SSF51556">
    <property type="entry name" value="Metallo-dependent hydrolases"/>
    <property type="match status" value="1"/>
</dbReference>
<gene>
    <name evidence="3" type="primary">LOC123445542</name>
</gene>
<evidence type="ECO:0000259" key="1">
    <source>
        <dbReference type="Pfam" id="PF07969"/>
    </source>
</evidence>
<sequence length="604" mass="65753">MAARSALLAAGAAALVAVAAVFLLPDPSSRLPCTPPLLLPPLFSRGGKLSSSPPLAGPQQRRRFADMILANATIYTADPARPFAAAMAVRAGRVLRVGTYDSLKEFRGRHTKELNLSGNVVLPGFIDSHVHLIDGGLQLARVPLRGVRSKDEFISRVKGAVRDKHPGEWVRGGGWNNDFWGGDLPTAAWLDDISPDNPVWLSRMDGHMGLANSLAMKIAGIDKNTNDPVGGTIVRTTEREPTGLLVDAAMKLVFNVIPEVFVNDRREALLRASRHALMRGVTTIVDVGSYFPGTSENQTWQDFSDVYEWAHSMGKMMIRVCLFFPMPTWSRAADLIHERGRSLSGWIHLGGVKAFLDGSLGSSSALFYEPYEDAPGDYGLQLLDMDILLNATLESDKSGLQVAIHAIGDKAIDMLLDMFDKVVSLNGTKDRRFRIEHAQHLSPGAANRFGEHGIIASVQPDHLLDDADSAGKKIGIERAERSSYLFRSLLAGGAHLAFGSDWPVCISLKKNIYPLQAIRTAMSRQLPGWGAPWIATERLSLDDSLKAHTISAAYACFLDHVVGSLAEGKYADFVVLPSTSWSEFADDIPDHVLATYVNGKQAYP</sequence>
<dbReference type="GO" id="GO:0009704">
    <property type="term" value="P:de-etiolation"/>
    <property type="evidence" value="ECO:0007669"/>
    <property type="project" value="EnsemblPlants"/>
</dbReference>
<dbReference type="EnsemblPlants" id="HORVU.MOREX.r3.3HG0321570.1">
    <property type="protein sequence ID" value="HORVU.MOREX.r3.3HG0321570.1"/>
    <property type="gene ID" value="HORVU.MOREX.r3.3HG0321570"/>
</dbReference>
<reference evidence="3" key="4">
    <citation type="submission" date="2022-01" db="UniProtKB">
        <authorList>
            <consortium name="EnsemblPlants"/>
        </authorList>
    </citation>
    <scope>IDENTIFICATION</scope>
    <source>
        <strain evidence="3">subsp. vulgare</strain>
    </source>
</reference>
<proteinExistence type="evidence at transcript level"/>
<dbReference type="SUPFAM" id="SSF51338">
    <property type="entry name" value="Composite domain of metallo-dependent hydrolases"/>
    <property type="match status" value="1"/>
</dbReference>
<protein>
    <submittedName>
        <fullName evidence="2">Predicted protein</fullName>
    </submittedName>
</protein>
<reference evidence="2" key="1">
    <citation type="journal article" date="2011" name="Plant Physiol.">
        <title>Comprehensive sequence analysis of 24,783 barley full-length cDNAs derived from 12 clone libraries.</title>
        <authorList>
            <person name="Matsumoto T."/>
            <person name="Tanaka T."/>
            <person name="Sakai H."/>
            <person name="Amano N."/>
            <person name="Kanamori H."/>
            <person name="Kurita K."/>
            <person name="Kikuta A."/>
            <person name="Kamiya K."/>
            <person name="Yamamoto M."/>
            <person name="Ikawa H."/>
            <person name="Fujii N."/>
            <person name="Hori K."/>
            <person name="Itoh T."/>
            <person name="Sato K."/>
        </authorList>
    </citation>
    <scope>NUCLEOTIDE SEQUENCE</scope>
    <source>
        <tissue evidence="2">Shoot and root</tissue>
    </source>
</reference>
<dbReference type="GO" id="GO:0010218">
    <property type="term" value="P:response to far red light"/>
    <property type="evidence" value="ECO:0007669"/>
    <property type="project" value="EnsemblPlants"/>
</dbReference>
<reference evidence="3" key="3">
    <citation type="submission" date="2020-10" db="EMBL/GenBank/DDBJ databases">
        <authorList>
            <person name="Scholz U."/>
            <person name="Mascher M."/>
            <person name="Fiebig A."/>
        </authorList>
    </citation>
    <scope>NUCLEOTIDE SEQUENCE [LARGE SCALE GENOMIC DNA]</scope>
    <source>
        <strain evidence="3">cv. Morex</strain>
    </source>
</reference>
<organism evidence="2">
    <name type="scientific">Hordeum vulgare subsp. vulgare</name>
    <name type="common">Domesticated barley</name>
    <dbReference type="NCBI Taxonomy" id="112509"/>
    <lineage>
        <taxon>Eukaryota</taxon>
        <taxon>Viridiplantae</taxon>
        <taxon>Streptophyta</taxon>
        <taxon>Embryophyta</taxon>
        <taxon>Tracheophyta</taxon>
        <taxon>Spermatophyta</taxon>
        <taxon>Magnoliopsida</taxon>
        <taxon>Liliopsida</taxon>
        <taxon>Poales</taxon>
        <taxon>Poaceae</taxon>
        <taxon>BOP clade</taxon>
        <taxon>Pooideae</taxon>
        <taxon>Triticodae</taxon>
        <taxon>Triticeae</taxon>
        <taxon>Hordeinae</taxon>
        <taxon>Hordeum</taxon>
    </lineage>
</organism>
<keyword evidence="4" id="KW-1185">Reference proteome</keyword>
<dbReference type="Gene3D" id="3.10.310.70">
    <property type="match status" value="1"/>
</dbReference>
<dbReference type="CDD" id="cd01300">
    <property type="entry name" value="YtcJ_like"/>
    <property type="match status" value="1"/>
</dbReference>
<dbReference type="Gene3D" id="2.30.40.10">
    <property type="entry name" value="Urease, subunit C, domain 1"/>
    <property type="match status" value="1"/>
</dbReference>
<dbReference type="InterPro" id="IPR013108">
    <property type="entry name" value="Amidohydro_3"/>
</dbReference>
<dbReference type="Pfam" id="PF07969">
    <property type="entry name" value="Amidohydro_3"/>
    <property type="match status" value="1"/>
</dbReference>
<accession>F2DYX4</accession>
<dbReference type="ExpressionAtlas" id="F2DYX4">
    <property type="expression patterns" value="baseline and differential"/>
</dbReference>
<dbReference type="InterPro" id="IPR032466">
    <property type="entry name" value="Metal_Hydrolase"/>
</dbReference>
<dbReference type="InterPro" id="IPR011059">
    <property type="entry name" value="Metal-dep_hydrolase_composite"/>
</dbReference>
<reference evidence="4" key="2">
    <citation type="journal article" date="2012" name="Nature">
        <title>A physical, genetic and functional sequence assembly of the barley genome.</title>
        <authorList>
            <consortium name="The International Barley Genome Sequencing Consortium"/>
            <person name="Mayer K.F."/>
            <person name="Waugh R."/>
            <person name="Brown J.W."/>
            <person name="Schulman A."/>
            <person name="Langridge P."/>
            <person name="Platzer M."/>
            <person name="Fincher G.B."/>
            <person name="Muehlbauer G.J."/>
            <person name="Sato K."/>
            <person name="Close T.J."/>
            <person name="Wise R.P."/>
            <person name="Stein N."/>
        </authorList>
    </citation>
    <scope>NUCLEOTIDE SEQUENCE [LARGE SCALE GENOMIC DNA]</scope>
    <source>
        <strain evidence="4">cv. Morex</strain>
    </source>
</reference>
<dbReference type="EMBL" id="AK369094">
    <property type="protein sequence ID" value="BAK00296.1"/>
    <property type="molecule type" value="mRNA"/>
</dbReference>
<evidence type="ECO:0000313" key="4">
    <source>
        <dbReference type="Proteomes" id="UP000011116"/>
    </source>
</evidence>
<dbReference type="PANTHER" id="PTHR22642:SF2">
    <property type="entry name" value="PROTEIN LONG AFTER FAR-RED 3"/>
    <property type="match status" value="1"/>
</dbReference>
<dbReference type="GO" id="GO:0048471">
    <property type="term" value="C:perinuclear region of cytoplasm"/>
    <property type="evidence" value="ECO:0007669"/>
    <property type="project" value="EnsemblPlants"/>
</dbReference>
<dbReference type="AlphaFoldDB" id="F2DYX4"/>
<evidence type="ECO:0000313" key="2">
    <source>
        <dbReference type="EMBL" id="BAK00296.1"/>
    </source>
</evidence>
<dbReference type="SMR" id="F2DYX4"/>
<dbReference type="GO" id="GO:0009845">
    <property type="term" value="P:seed germination"/>
    <property type="evidence" value="ECO:0007669"/>
    <property type="project" value="EnsemblPlants"/>
</dbReference>
<dbReference type="GO" id="GO:0016810">
    <property type="term" value="F:hydrolase activity, acting on carbon-nitrogen (but not peptide) bonds"/>
    <property type="evidence" value="ECO:0007669"/>
    <property type="project" value="InterPro"/>
</dbReference>
<dbReference type="Proteomes" id="UP000011116">
    <property type="component" value="Chromosome 3H"/>
</dbReference>